<feature type="domain" description="RNA polymerase Rpb1" evidence="9">
    <location>
        <begin position="38"/>
        <end position="369"/>
    </location>
</feature>
<organism evidence="10 11">
    <name type="scientific">Metallosphaera tengchongensis</name>
    <dbReference type="NCBI Taxonomy" id="1532350"/>
    <lineage>
        <taxon>Archaea</taxon>
        <taxon>Thermoproteota</taxon>
        <taxon>Thermoprotei</taxon>
        <taxon>Sulfolobales</taxon>
        <taxon>Sulfolobaceae</taxon>
        <taxon>Metallosphaera</taxon>
    </lineage>
</organism>
<dbReference type="GO" id="GO:0006351">
    <property type="term" value="P:DNA-templated transcription"/>
    <property type="evidence" value="ECO:0007669"/>
    <property type="project" value="UniProtKB-UniRule"/>
</dbReference>
<dbReference type="SUPFAM" id="SSF64484">
    <property type="entry name" value="beta and beta-prime subunits of DNA dependent RNA-polymerase"/>
    <property type="match status" value="1"/>
</dbReference>
<sequence length="423" mass="47061">MIREEDKEYLAQKISQLKGLMPDAVITKLESSIQGMQVEITRDEIDEILNLAVSDYLSSLGHPGEAIGVVAAQSIGEPGTQMTLRTFHFAGVRELNVTLGLPRLIEIVDARKVPSTPMMTIYLTEEYSKNKCKALKVARELEYTRVENVVSGVNLDVASMSIIIHLDPDLVSDKLGRVRDQKLANKDNECAEDKESEEDPIDRIVKAIKKLKLGKYKLETSDDTIEITFEDVDSITGLFKLREKILSAKIKGIKGIKRAIVRKRDEQKKENQTEEEYIIITDGSNLEGVLGVKGVDISKVETNNLHEVESVLGVEAARELITKEIKRVLDEQGLDVDIRHIELVSDIMTRTGEVRQIGRHGVTGEKTSVLARAAFEVTVKHLLDAAARGDMEDFKGVVENIIIGQPIKLGTGMVELLMRPGNR</sequence>
<comment type="subunit">
    <text evidence="8">Part of the RNA polymerase complex.</text>
</comment>
<dbReference type="OrthoDB" id="372142at2157"/>
<comment type="catalytic activity">
    <reaction evidence="7 8">
        <text>RNA(n) + a ribonucleoside 5'-triphosphate = RNA(n+1) + diphosphate</text>
        <dbReference type="Rhea" id="RHEA:21248"/>
        <dbReference type="Rhea" id="RHEA-COMP:14527"/>
        <dbReference type="Rhea" id="RHEA-COMP:17342"/>
        <dbReference type="ChEBI" id="CHEBI:33019"/>
        <dbReference type="ChEBI" id="CHEBI:61557"/>
        <dbReference type="ChEBI" id="CHEBI:140395"/>
        <dbReference type="EC" id="2.7.7.6"/>
    </reaction>
</comment>
<keyword evidence="4 8" id="KW-0548">Nucleotidyltransferase</keyword>
<evidence type="ECO:0000256" key="4">
    <source>
        <dbReference type="ARBA" id="ARBA00022695"/>
    </source>
</evidence>
<keyword evidence="3 8" id="KW-0808">Transferase</keyword>
<dbReference type="EC" id="2.7.7.6" evidence="8"/>
<dbReference type="InterPro" id="IPR045867">
    <property type="entry name" value="DNA-dir_RpoC_beta_prime"/>
</dbReference>
<protein>
    <recommendedName>
        <fullName evidence="8">DNA-directed RNA polymerase subunit Rpo1C</fullName>
        <ecNumber evidence="8">2.7.7.6</ecNumber>
    </recommendedName>
    <alternativeName>
        <fullName evidence="8">DNA-directed RNA polymerase subunit A''</fullName>
    </alternativeName>
</protein>
<comment type="function">
    <text evidence="8">DNA-dependent RNA polymerase (RNAP) catalyzes the transcription of DNA into RNA using the four ribonucleoside triphosphates as substrates. Forms part of the jaw domain.</text>
</comment>
<comment type="similarity">
    <text evidence="8">Belongs to the RNA polymerase beta' chain family.</text>
</comment>
<dbReference type="Proteomes" id="UP000509301">
    <property type="component" value="Chromosome"/>
</dbReference>
<dbReference type="RefSeq" id="WP_174630204.1">
    <property type="nucleotide sequence ID" value="NZ_CP049074.1"/>
</dbReference>
<dbReference type="KEGG" id="mten:GWK48_05010"/>
<dbReference type="InterPro" id="IPR012757">
    <property type="entry name" value="RPO1C"/>
</dbReference>
<evidence type="ECO:0000256" key="8">
    <source>
        <dbReference type="HAMAP-Rule" id="MF_00411"/>
    </source>
</evidence>
<dbReference type="EMBL" id="CP049074">
    <property type="protein sequence ID" value="QKQ99833.1"/>
    <property type="molecule type" value="Genomic_DNA"/>
</dbReference>
<evidence type="ECO:0000313" key="10">
    <source>
        <dbReference type="EMBL" id="QKQ99833.1"/>
    </source>
</evidence>
<dbReference type="NCBIfam" id="TIGR02389">
    <property type="entry name" value="RNA_pol_rpoA2"/>
    <property type="match status" value="1"/>
</dbReference>
<dbReference type="PANTHER" id="PTHR19376">
    <property type="entry name" value="DNA-DIRECTED RNA POLYMERASE"/>
    <property type="match status" value="1"/>
</dbReference>
<evidence type="ECO:0000259" key="9">
    <source>
        <dbReference type="Pfam" id="PF04998"/>
    </source>
</evidence>
<keyword evidence="11" id="KW-1185">Reference proteome</keyword>
<name>A0A6N0NSL9_9CREN</name>
<dbReference type="PANTHER" id="PTHR19376:SF32">
    <property type="entry name" value="DNA-DIRECTED RNA POLYMERASE III SUBUNIT RPC1"/>
    <property type="match status" value="1"/>
</dbReference>
<dbReference type="GO" id="GO:0005737">
    <property type="term" value="C:cytoplasm"/>
    <property type="evidence" value="ECO:0007669"/>
    <property type="project" value="UniProtKB-SubCell"/>
</dbReference>
<proteinExistence type="inferred from homology"/>
<gene>
    <name evidence="8 10" type="primary">rpoA2</name>
    <name evidence="8" type="synonym">rpo1C</name>
    <name evidence="10" type="ORF">GWK48_05010</name>
</gene>
<keyword evidence="1 8" id="KW-0240">DNA-directed RNA polymerase</keyword>
<evidence type="ECO:0000256" key="7">
    <source>
        <dbReference type="ARBA" id="ARBA00048552"/>
    </source>
</evidence>
<dbReference type="Gene3D" id="1.10.150.390">
    <property type="match status" value="1"/>
</dbReference>
<evidence type="ECO:0000256" key="5">
    <source>
        <dbReference type="ARBA" id="ARBA00023125"/>
    </source>
</evidence>
<accession>A0A6N0NSL9</accession>
<dbReference type="GO" id="GO:0003899">
    <property type="term" value="F:DNA-directed RNA polymerase activity"/>
    <property type="evidence" value="ECO:0007669"/>
    <property type="project" value="UniProtKB-UniRule"/>
</dbReference>
<evidence type="ECO:0000313" key="11">
    <source>
        <dbReference type="Proteomes" id="UP000509301"/>
    </source>
</evidence>
<evidence type="ECO:0000256" key="1">
    <source>
        <dbReference type="ARBA" id="ARBA00022478"/>
    </source>
</evidence>
<dbReference type="Pfam" id="PF04998">
    <property type="entry name" value="RNA_pol_Rpb1_5"/>
    <property type="match status" value="1"/>
</dbReference>
<keyword evidence="6 8" id="KW-0804">Transcription</keyword>
<reference evidence="10 11" key="1">
    <citation type="submission" date="2020-02" db="EMBL/GenBank/DDBJ databases">
        <title>Comparative genome analysis reveals the metabolism and evolution of the thermophilic archaeal genus Metallosphaera.</title>
        <authorList>
            <person name="Jiang C."/>
        </authorList>
    </citation>
    <scope>NUCLEOTIDE SEQUENCE [LARGE SCALE GENOMIC DNA]</scope>
    <source>
        <strain evidence="10 11">Ric-A</strain>
    </source>
</reference>
<keyword evidence="2 8" id="KW-0963">Cytoplasm</keyword>
<dbReference type="CDD" id="cd06528">
    <property type="entry name" value="RNAP_A"/>
    <property type="match status" value="1"/>
</dbReference>
<dbReference type="HAMAP" id="MF_00411">
    <property type="entry name" value="RNApol_arch_Rpo1C"/>
    <property type="match status" value="1"/>
</dbReference>
<evidence type="ECO:0000256" key="2">
    <source>
        <dbReference type="ARBA" id="ARBA00022490"/>
    </source>
</evidence>
<dbReference type="GO" id="GO:0000428">
    <property type="term" value="C:DNA-directed RNA polymerase complex"/>
    <property type="evidence" value="ECO:0007669"/>
    <property type="project" value="UniProtKB-KW"/>
</dbReference>
<dbReference type="AlphaFoldDB" id="A0A6N0NSL9"/>
<dbReference type="GeneID" id="55641286"/>
<evidence type="ECO:0000256" key="3">
    <source>
        <dbReference type="ARBA" id="ARBA00022679"/>
    </source>
</evidence>
<evidence type="ECO:0000256" key="6">
    <source>
        <dbReference type="ARBA" id="ARBA00023163"/>
    </source>
</evidence>
<comment type="subcellular location">
    <subcellularLocation>
        <location evidence="8">Cytoplasm</location>
    </subcellularLocation>
</comment>
<dbReference type="GO" id="GO:0003677">
    <property type="term" value="F:DNA binding"/>
    <property type="evidence" value="ECO:0007669"/>
    <property type="project" value="UniProtKB-UniRule"/>
</dbReference>
<keyword evidence="5 8" id="KW-0238">DNA-binding</keyword>
<dbReference type="InterPro" id="IPR007081">
    <property type="entry name" value="RNA_pol_Rpb1_5"/>
</dbReference>